<sequence length="393" mass="42682">MFSFFRKKDNEPEKPEAPKAGPKPAPTPAPEAKPSAGEPPAYNLQELSIEIEDIGAHLTPAEEEAVVLYANNQAEAASEALKGILPTVLGTRRHETWHLLFELYQQLGDRAAYDELALQYVVEFEVSPPVWRELPRAAVAEAAGSAYVAFPAQVKADVGDKEAAKLIKACEKGAVVRTDFARVTDIDSVGAAELLACWSRARKTQTRLQILGADSFIELLRGKIEPSRKIPAEAPFWLLLMEVMQSTGDQDAFDNLAIVYAVTFEVSPPSWDAKLAPSPEQKKAAQQPAATTPTPSRSAPDQLALSGDLVGGAAGDLAAIREFAAQHPQPVLDFKGVRRVDFETAGQLLNLCMELMQQGHALAILDPNELVSGLLHLLGISELVELRYSHQRP</sequence>
<feature type="compositionally biased region" description="Basic and acidic residues" evidence="1">
    <location>
        <begin position="1"/>
        <end position="17"/>
    </location>
</feature>
<comment type="caution">
    <text evidence="3">The sequence shown here is derived from an EMBL/GenBank/DDBJ whole genome shotgun (WGS) entry which is preliminary data.</text>
</comment>
<feature type="domain" description="STAS" evidence="2">
    <location>
        <begin position="331"/>
        <end position="393"/>
    </location>
</feature>
<dbReference type="PROSITE" id="PS50801">
    <property type="entry name" value="STAS"/>
    <property type="match status" value="1"/>
</dbReference>
<dbReference type="Proteomes" id="UP000310016">
    <property type="component" value="Unassembled WGS sequence"/>
</dbReference>
<keyword evidence="4" id="KW-1185">Reference proteome</keyword>
<proteinExistence type="predicted"/>
<dbReference type="EMBL" id="SUMF01000015">
    <property type="protein sequence ID" value="TJZ72060.1"/>
    <property type="molecule type" value="Genomic_DNA"/>
</dbReference>
<dbReference type="RefSeq" id="WP_136773888.1">
    <property type="nucleotide sequence ID" value="NZ_SUMF01000015.1"/>
</dbReference>
<gene>
    <name evidence="3" type="ORF">FAZ21_13085</name>
</gene>
<feature type="region of interest" description="Disordered" evidence="1">
    <location>
        <begin position="1"/>
        <end position="41"/>
    </location>
</feature>
<name>A0A4U0PV91_9NEIS</name>
<evidence type="ECO:0000256" key="1">
    <source>
        <dbReference type="SAM" id="MobiDB-lite"/>
    </source>
</evidence>
<evidence type="ECO:0000259" key="2">
    <source>
        <dbReference type="PROSITE" id="PS50801"/>
    </source>
</evidence>
<feature type="compositionally biased region" description="Low complexity" evidence="1">
    <location>
        <begin position="276"/>
        <end position="303"/>
    </location>
</feature>
<dbReference type="OrthoDB" id="5298269at2"/>
<protein>
    <submittedName>
        <fullName evidence="3">STAS domain-containing protein</fullName>
    </submittedName>
</protein>
<dbReference type="SUPFAM" id="SSF52091">
    <property type="entry name" value="SpoIIaa-like"/>
    <property type="match status" value="1"/>
</dbReference>
<reference evidence="3 4" key="1">
    <citation type="submission" date="2019-04" db="EMBL/GenBank/DDBJ databases">
        <title>Chitiniphilus eburnea sp. nov., a novel chitinolytic bacterium isolated from aquaculture sludge.</title>
        <authorList>
            <person name="Sheng M."/>
        </authorList>
    </citation>
    <scope>NUCLEOTIDE SEQUENCE [LARGE SCALE GENOMIC DNA]</scope>
    <source>
        <strain evidence="3 4">HX-2-15</strain>
    </source>
</reference>
<feature type="compositionally biased region" description="Pro residues" evidence="1">
    <location>
        <begin position="21"/>
        <end position="31"/>
    </location>
</feature>
<dbReference type="InterPro" id="IPR036513">
    <property type="entry name" value="STAS_dom_sf"/>
</dbReference>
<evidence type="ECO:0000313" key="4">
    <source>
        <dbReference type="Proteomes" id="UP000310016"/>
    </source>
</evidence>
<organism evidence="3 4">
    <name type="scientific">Chitiniphilus eburneus</name>
    <dbReference type="NCBI Taxonomy" id="2571148"/>
    <lineage>
        <taxon>Bacteria</taxon>
        <taxon>Pseudomonadati</taxon>
        <taxon>Pseudomonadota</taxon>
        <taxon>Betaproteobacteria</taxon>
        <taxon>Neisseriales</taxon>
        <taxon>Chitinibacteraceae</taxon>
        <taxon>Chitiniphilus</taxon>
    </lineage>
</organism>
<dbReference type="Gene3D" id="3.30.750.24">
    <property type="entry name" value="STAS domain"/>
    <property type="match status" value="1"/>
</dbReference>
<evidence type="ECO:0000313" key="3">
    <source>
        <dbReference type="EMBL" id="TJZ72060.1"/>
    </source>
</evidence>
<dbReference type="AlphaFoldDB" id="A0A4U0PV91"/>
<accession>A0A4U0PV91</accession>
<feature type="region of interest" description="Disordered" evidence="1">
    <location>
        <begin position="272"/>
        <end position="303"/>
    </location>
</feature>
<dbReference type="InterPro" id="IPR002645">
    <property type="entry name" value="STAS_dom"/>
</dbReference>